<evidence type="ECO:0000313" key="3">
    <source>
        <dbReference type="EMBL" id="MBR8535515.1"/>
    </source>
</evidence>
<dbReference type="EMBL" id="JAGTAR010000009">
    <property type="protein sequence ID" value="MBR8535515.1"/>
    <property type="molecule type" value="Genomic_DNA"/>
</dbReference>
<reference evidence="3" key="2">
    <citation type="submission" date="2021-04" db="EMBL/GenBank/DDBJ databases">
        <authorList>
            <person name="Zhang T."/>
            <person name="Zhang Y."/>
            <person name="Lu D."/>
            <person name="Zuo D."/>
            <person name="Du Z."/>
        </authorList>
    </citation>
    <scope>NUCLEOTIDE SEQUENCE</scope>
    <source>
        <strain evidence="3">JR1</strain>
    </source>
</reference>
<accession>A0A941IWU6</accession>
<evidence type="ECO:0000256" key="1">
    <source>
        <dbReference type="SAM" id="SignalP"/>
    </source>
</evidence>
<evidence type="ECO:0000259" key="2">
    <source>
        <dbReference type="Pfam" id="PF03544"/>
    </source>
</evidence>
<protein>
    <submittedName>
        <fullName evidence="3">Energy transducer TonB</fullName>
    </submittedName>
</protein>
<gene>
    <name evidence="3" type="ORF">KDU71_08085</name>
</gene>
<dbReference type="InterPro" id="IPR037682">
    <property type="entry name" value="TonB_C"/>
</dbReference>
<proteinExistence type="predicted"/>
<keyword evidence="1" id="KW-0732">Signal</keyword>
<dbReference type="Pfam" id="PF03544">
    <property type="entry name" value="TonB_C"/>
    <property type="match status" value="1"/>
</dbReference>
<dbReference type="Proteomes" id="UP000679220">
    <property type="component" value="Unassembled WGS sequence"/>
</dbReference>
<dbReference type="SUPFAM" id="SSF74653">
    <property type="entry name" value="TolA/TonB C-terminal domain"/>
    <property type="match status" value="1"/>
</dbReference>
<feature type="chain" id="PRO_5037475394" evidence="1">
    <location>
        <begin position="20"/>
        <end position="253"/>
    </location>
</feature>
<dbReference type="AlphaFoldDB" id="A0A941IWU6"/>
<name>A0A941IWU6_9BACT</name>
<sequence length="253" mass="28879">MKKIGIGMVLMLFTISIIAQEEEAIKQKFIEETRIEAPVFRGDMSNNETERLSLNQYLQDELSYLSNYDYLEDEGIVSVTFTIEADGQVNNAFVSNSVAPELDNAVLNAISNSSQLWLSGKINGEATAMEKTVFVKFDIPGNASHNQLAIDYMNKAVTQVYAIEYIQHLPLAKNKQDRKTNRKARYAQNCLARAEKFKPDDLSITFWQAKVCEIQGNNDLMRQHLNKYLELVAYREFENDLLMNQDMAVITIK</sequence>
<dbReference type="Gene3D" id="3.30.1150.10">
    <property type="match status" value="1"/>
</dbReference>
<feature type="signal peptide" evidence="1">
    <location>
        <begin position="1"/>
        <end position="19"/>
    </location>
</feature>
<dbReference type="RefSeq" id="WP_212189442.1">
    <property type="nucleotide sequence ID" value="NZ_JAGTAR010000009.1"/>
</dbReference>
<feature type="domain" description="TonB C-terminal" evidence="2">
    <location>
        <begin position="72"/>
        <end position="138"/>
    </location>
</feature>
<reference evidence="3" key="1">
    <citation type="journal article" date="2018" name="Int. J. Syst. Evol. Microbiol.">
        <title>Carboxylicivirga sediminis sp. nov., isolated from coastal sediment.</title>
        <authorList>
            <person name="Wang F.Q."/>
            <person name="Ren L.H."/>
            <person name="Zou R.J."/>
            <person name="Sun Y.Z."/>
            <person name="Liu X.J."/>
            <person name="Jiang F."/>
            <person name="Liu L.J."/>
        </authorList>
    </citation>
    <scope>NUCLEOTIDE SEQUENCE</scope>
    <source>
        <strain evidence="3">JR1</strain>
    </source>
</reference>
<keyword evidence="4" id="KW-1185">Reference proteome</keyword>
<comment type="caution">
    <text evidence="3">The sequence shown here is derived from an EMBL/GenBank/DDBJ whole genome shotgun (WGS) entry which is preliminary data.</text>
</comment>
<dbReference type="GO" id="GO:0055085">
    <property type="term" value="P:transmembrane transport"/>
    <property type="evidence" value="ECO:0007669"/>
    <property type="project" value="InterPro"/>
</dbReference>
<evidence type="ECO:0000313" key="4">
    <source>
        <dbReference type="Proteomes" id="UP000679220"/>
    </source>
</evidence>
<organism evidence="3 4">
    <name type="scientific">Carboxylicivirga sediminis</name>
    <dbReference type="NCBI Taxonomy" id="2006564"/>
    <lineage>
        <taxon>Bacteria</taxon>
        <taxon>Pseudomonadati</taxon>
        <taxon>Bacteroidota</taxon>
        <taxon>Bacteroidia</taxon>
        <taxon>Marinilabiliales</taxon>
        <taxon>Marinilabiliaceae</taxon>
        <taxon>Carboxylicivirga</taxon>
    </lineage>
</organism>